<dbReference type="SUPFAM" id="SSF143744">
    <property type="entry name" value="GlcG-like"/>
    <property type="match status" value="1"/>
</dbReference>
<gene>
    <name evidence="2" type="ORF">VSX56_11610</name>
</gene>
<feature type="chain" id="PRO_5047536661" evidence="1">
    <location>
        <begin position="21"/>
        <end position="160"/>
    </location>
</feature>
<evidence type="ECO:0000256" key="1">
    <source>
        <dbReference type="SAM" id="SignalP"/>
    </source>
</evidence>
<accession>A0ABV1SHQ0</accession>
<dbReference type="InterPro" id="IPR052517">
    <property type="entry name" value="GlcG_carb_metab_protein"/>
</dbReference>
<evidence type="ECO:0000313" key="3">
    <source>
        <dbReference type="Proteomes" id="UP001438953"/>
    </source>
</evidence>
<dbReference type="Gene3D" id="3.30.450.150">
    <property type="entry name" value="Haem-degrading domain"/>
    <property type="match status" value="1"/>
</dbReference>
<dbReference type="InterPro" id="IPR038084">
    <property type="entry name" value="PduO/GlcC-like_sf"/>
</dbReference>
<dbReference type="Pfam" id="PF03928">
    <property type="entry name" value="HbpS-like"/>
    <property type="match status" value="1"/>
</dbReference>
<keyword evidence="3" id="KW-1185">Reference proteome</keyword>
<protein>
    <submittedName>
        <fullName evidence="2">Heme-binding protein</fullName>
    </submittedName>
</protein>
<reference evidence="2 3" key="1">
    <citation type="submission" date="2024-06" db="EMBL/GenBank/DDBJ databases">
        <title>Thioclava kandeliae sp. nov. from a rhizosphere soil sample of Kandelia candel in a mangrove.</title>
        <authorList>
            <person name="Mu T."/>
        </authorList>
    </citation>
    <scope>NUCLEOTIDE SEQUENCE [LARGE SCALE GENOMIC DNA]</scope>
    <source>
        <strain evidence="2 3">CPCC 100088</strain>
    </source>
</reference>
<proteinExistence type="predicted"/>
<dbReference type="PANTHER" id="PTHR34309:SF1">
    <property type="entry name" value="PROTEIN GLCG"/>
    <property type="match status" value="1"/>
</dbReference>
<feature type="signal peptide" evidence="1">
    <location>
        <begin position="1"/>
        <end position="20"/>
    </location>
</feature>
<dbReference type="RefSeq" id="WP_339115459.1">
    <property type="nucleotide sequence ID" value="NZ_JAYWLC010000008.1"/>
</dbReference>
<dbReference type="EMBL" id="JAYWLC010000008">
    <property type="protein sequence ID" value="MER5172421.1"/>
    <property type="molecule type" value="Genomic_DNA"/>
</dbReference>
<comment type="caution">
    <text evidence="2">The sequence shown here is derived from an EMBL/GenBank/DDBJ whole genome shotgun (WGS) entry which is preliminary data.</text>
</comment>
<dbReference type="PANTHER" id="PTHR34309">
    <property type="entry name" value="SLR1406 PROTEIN"/>
    <property type="match status" value="1"/>
</dbReference>
<sequence length="160" mass="16335">MKMFALSLAFAAAAATQAGAVTMQPVLEDADVAKIVAAAKKGMEDRDVKGCIAISNAEGSLIYFEREQGAYTNCNSSALVKAHTASMFQTDTDTFMNMLNKDGVTNLLAVPDLAPMPGGSPIKVDGVVVGGVGVSTPDGNLDIPIAKAAAGALEETKAAN</sequence>
<keyword evidence="1" id="KW-0732">Signal</keyword>
<dbReference type="Proteomes" id="UP001438953">
    <property type="component" value="Unassembled WGS sequence"/>
</dbReference>
<dbReference type="InterPro" id="IPR005624">
    <property type="entry name" value="PduO/GlcC-like"/>
</dbReference>
<organism evidence="2 3">
    <name type="scientific">Thioclava kandeliae</name>
    <dbReference type="NCBI Taxonomy" id="3070818"/>
    <lineage>
        <taxon>Bacteria</taxon>
        <taxon>Pseudomonadati</taxon>
        <taxon>Pseudomonadota</taxon>
        <taxon>Alphaproteobacteria</taxon>
        <taxon>Rhodobacterales</taxon>
        <taxon>Paracoccaceae</taxon>
        <taxon>Thioclava</taxon>
    </lineage>
</organism>
<evidence type="ECO:0000313" key="2">
    <source>
        <dbReference type="EMBL" id="MER5172421.1"/>
    </source>
</evidence>
<name>A0ABV1SHQ0_9RHOB</name>